<dbReference type="Pfam" id="PF00318">
    <property type="entry name" value="Ribosomal_S2"/>
    <property type="match status" value="1"/>
</dbReference>
<dbReference type="PANTHER" id="PTHR12534:SF0">
    <property type="entry name" value="SMALL RIBOSOMAL SUBUNIT PROTEIN US2M"/>
    <property type="match status" value="1"/>
</dbReference>
<accession>A0A934MNY3</accession>
<keyword evidence="3 5" id="KW-0687">Ribonucleoprotein</keyword>
<dbReference type="InterPro" id="IPR001865">
    <property type="entry name" value="Ribosomal_uS2"/>
</dbReference>
<dbReference type="InterPro" id="IPR005706">
    <property type="entry name" value="Ribosomal_uS2_bac/mit/plastid"/>
</dbReference>
<keyword evidence="2 5" id="KW-0689">Ribosomal protein</keyword>
<gene>
    <name evidence="5" type="primary">rpsB</name>
    <name evidence="6" type="ORF">JFN88_09285</name>
</gene>
<comment type="caution">
    <text evidence="6">The sequence shown here is derived from an EMBL/GenBank/DDBJ whole genome shotgun (WGS) entry which is preliminary data.</text>
</comment>
<evidence type="ECO:0000313" key="7">
    <source>
        <dbReference type="Proteomes" id="UP000640274"/>
    </source>
</evidence>
<dbReference type="HAMAP" id="MF_00291_B">
    <property type="entry name" value="Ribosomal_uS2_B"/>
    <property type="match status" value="1"/>
</dbReference>
<dbReference type="InterPro" id="IPR018130">
    <property type="entry name" value="Ribosomal_uS2_CS"/>
</dbReference>
<name>A0A934MNY3_9BACL</name>
<evidence type="ECO:0000256" key="2">
    <source>
        <dbReference type="ARBA" id="ARBA00022980"/>
    </source>
</evidence>
<evidence type="ECO:0000256" key="4">
    <source>
        <dbReference type="ARBA" id="ARBA00035256"/>
    </source>
</evidence>
<dbReference type="GO" id="GO:0015935">
    <property type="term" value="C:small ribosomal subunit"/>
    <property type="evidence" value="ECO:0007669"/>
    <property type="project" value="InterPro"/>
</dbReference>
<comment type="similarity">
    <text evidence="1 5">Belongs to the universal ribosomal protein uS2 family.</text>
</comment>
<organism evidence="6 7">
    <name type="scientific">Paenibacillus roseus</name>
    <dbReference type="NCBI Taxonomy" id="2798579"/>
    <lineage>
        <taxon>Bacteria</taxon>
        <taxon>Bacillati</taxon>
        <taxon>Bacillota</taxon>
        <taxon>Bacilli</taxon>
        <taxon>Bacillales</taxon>
        <taxon>Paenibacillaceae</taxon>
        <taxon>Paenibacillus</taxon>
    </lineage>
</organism>
<dbReference type="Gene3D" id="3.40.50.10490">
    <property type="entry name" value="Glucose-6-phosphate isomerase like protein, domain 1"/>
    <property type="match status" value="1"/>
</dbReference>
<evidence type="ECO:0000256" key="1">
    <source>
        <dbReference type="ARBA" id="ARBA00006242"/>
    </source>
</evidence>
<keyword evidence="7" id="KW-1185">Reference proteome</keyword>
<proteinExistence type="inferred from homology"/>
<evidence type="ECO:0000256" key="3">
    <source>
        <dbReference type="ARBA" id="ARBA00023274"/>
    </source>
</evidence>
<dbReference type="PANTHER" id="PTHR12534">
    <property type="entry name" value="30S RIBOSOMAL PROTEIN S2 PROKARYOTIC AND ORGANELLAR"/>
    <property type="match status" value="1"/>
</dbReference>
<evidence type="ECO:0000313" key="6">
    <source>
        <dbReference type="EMBL" id="MBJ6361496.1"/>
    </source>
</evidence>
<dbReference type="InterPro" id="IPR023591">
    <property type="entry name" value="Ribosomal_uS2_flav_dom_sf"/>
</dbReference>
<dbReference type="EMBL" id="JAELUP010000030">
    <property type="protein sequence ID" value="MBJ6361496.1"/>
    <property type="molecule type" value="Genomic_DNA"/>
</dbReference>
<protein>
    <recommendedName>
        <fullName evidence="4 5">Small ribosomal subunit protein uS2</fullName>
    </recommendedName>
</protein>
<reference evidence="6" key="1">
    <citation type="submission" date="2020-12" db="EMBL/GenBank/DDBJ databases">
        <authorList>
            <person name="Huq M.A."/>
        </authorList>
    </citation>
    <scope>NUCLEOTIDE SEQUENCE</scope>
    <source>
        <strain evidence="6">MAHUQ-46</strain>
    </source>
</reference>
<dbReference type="Proteomes" id="UP000640274">
    <property type="component" value="Unassembled WGS sequence"/>
</dbReference>
<dbReference type="PROSITE" id="PS00963">
    <property type="entry name" value="RIBOSOMAL_S2_2"/>
    <property type="match status" value="1"/>
</dbReference>
<evidence type="ECO:0000256" key="5">
    <source>
        <dbReference type="HAMAP-Rule" id="MF_00291"/>
    </source>
</evidence>
<sequence length="287" mass="33181">MIENTNFHLSHNECTGYSSIGYIKTCSKDSNFLWNSDNFGSIIGKHRKHGRFDFLTTQFSLSRALFIIACVIKSGGTILFVNTLPSLTLKKICSFFLNNEVKGVRIKGRRKGISSLKSHLNLNNNRFPQIISSLNRWVPGALTNYRQVSRSIYSYALCATYANIVGNKKILKNSRYNRGLKYFKNFIYKRQIKRVGSSVNKGQYKYMVIERYYVSYALRPDLVIVVNPLDNRHLIKEANKLHIPVIGIVQTNVKWLYIDYPIFSNPTPLFVYTLLKKIVKLCHIYLK</sequence>
<dbReference type="Gene3D" id="1.10.287.610">
    <property type="entry name" value="Helix hairpin bin"/>
    <property type="match status" value="1"/>
</dbReference>
<dbReference type="GO" id="GO:0003735">
    <property type="term" value="F:structural constituent of ribosome"/>
    <property type="evidence" value="ECO:0007669"/>
    <property type="project" value="InterPro"/>
</dbReference>
<dbReference type="SUPFAM" id="SSF52313">
    <property type="entry name" value="Ribosomal protein S2"/>
    <property type="match status" value="1"/>
</dbReference>
<dbReference type="GO" id="GO:0006412">
    <property type="term" value="P:translation"/>
    <property type="evidence" value="ECO:0007669"/>
    <property type="project" value="UniProtKB-UniRule"/>
</dbReference>
<dbReference type="AlphaFoldDB" id="A0A934MNY3"/>